<evidence type="ECO:0000256" key="1">
    <source>
        <dbReference type="ARBA" id="ARBA00004141"/>
    </source>
</evidence>
<feature type="transmembrane region" description="Helical" evidence="6">
    <location>
        <begin position="153"/>
        <end position="177"/>
    </location>
</feature>
<evidence type="ECO:0000313" key="8">
    <source>
        <dbReference type="Proteomes" id="UP001306950"/>
    </source>
</evidence>
<gene>
    <name evidence="7" type="ORF">V3851_06925</name>
</gene>
<dbReference type="PANTHER" id="PTHR13353:SF5">
    <property type="entry name" value="TRANSMEMBRANE PROTEIN 19"/>
    <property type="match status" value="1"/>
</dbReference>
<dbReference type="InterPro" id="IPR002794">
    <property type="entry name" value="DUF92_TMEM19"/>
</dbReference>
<name>A0ABU7VP76_9BACL</name>
<feature type="transmembrane region" description="Helical" evidence="6">
    <location>
        <begin position="259"/>
        <end position="278"/>
    </location>
</feature>
<keyword evidence="8" id="KW-1185">Reference proteome</keyword>
<comment type="similarity">
    <text evidence="2">Belongs to the TMEM19 family.</text>
</comment>
<dbReference type="EMBL" id="JAZHPZ010000002">
    <property type="protein sequence ID" value="MEF2965561.1"/>
    <property type="molecule type" value="Genomic_DNA"/>
</dbReference>
<comment type="caution">
    <text evidence="7">The sequence shown here is derived from an EMBL/GenBank/DDBJ whole genome shotgun (WGS) entry which is preliminary data.</text>
</comment>
<keyword evidence="4 6" id="KW-1133">Transmembrane helix</keyword>
<sequence>MTDWIIGALCALLVSGAAFWKGSLSLSGMIAAWVMGTVYYGAGNLFWFGLLLLFFITSSLFSKLRGERKRELEKSYAKSGRRDAGQVLANGGLGMAACIGNALWPDPAWAYAFVGTMAAVTADTWATEWGGLSRKPPRSVLTWKPLPAGTSGGVSLLGSAAALVGAMVIGGAAWTLLALGGGTGEPDTASAYSALPLWQWLLIGGVSGFIGAFADSVLGATLQRMYRCPVCGKSVEVKAHCETATLQGRGLAWMNNDMVNALSSLAAGLIAWGLGLMLV</sequence>
<evidence type="ECO:0000256" key="6">
    <source>
        <dbReference type="SAM" id="Phobius"/>
    </source>
</evidence>
<evidence type="ECO:0000256" key="5">
    <source>
        <dbReference type="ARBA" id="ARBA00023136"/>
    </source>
</evidence>
<keyword evidence="5 6" id="KW-0472">Membrane</keyword>
<reference evidence="7 8" key="1">
    <citation type="submission" date="2024-02" db="EMBL/GenBank/DDBJ databases">
        <title>A nitrogen-fixing paenibacillus bacterium.</title>
        <authorList>
            <person name="Zhang W.L."/>
            <person name="Chen S.F."/>
        </authorList>
    </citation>
    <scope>NUCLEOTIDE SEQUENCE [LARGE SCALE GENOMIC DNA]</scope>
    <source>
        <strain evidence="7 8">M1</strain>
    </source>
</reference>
<dbReference type="RefSeq" id="WP_331845785.1">
    <property type="nucleotide sequence ID" value="NZ_JAZHPZ010000002.1"/>
</dbReference>
<organism evidence="7 8">
    <name type="scientific">Paenibacillus haidiansis</name>
    <dbReference type="NCBI Taxonomy" id="1574488"/>
    <lineage>
        <taxon>Bacteria</taxon>
        <taxon>Bacillati</taxon>
        <taxon>Bacillota</taxon>
        <taxon>Bacilli</taxon>
        <taxon>Bacillales</taxon>
        <taxon>Paenibacillaceae</taxon>
        <taxon>Paenibacillus</taxon>
    </lineage>
</organism>
<keyword evidence="3 6" id="KW-0812">Transmembrane</keyword>
<evidence type="ECO:0000313" key="7">
    <source>
        <dbReference type="EMBL" id="MEF2965561.1"/>
    </source>
</evidence>
<accession>A0ABU7VP76</accession>
<evidence type="ECO:0000256" key="3">
    <source>
        <dbReference type="ARBA" id="ARBA00022692"/>
    </source>
</evidence>
<feature type="transmembrane region" description="Helical" evidence="6">
    <location>
        <begin position="197"/>
        <end position="218"/>
    </location>
</feature>
<comment type="subcellular location">
    <subcellularLocation>
        <location evidence="1">Membrane</location>
        <topology evidence="1">Multi-pass membrane protein</topology>
    </subcellularLocation>
</comment>
<dbReference type="PANTHER" id="PTHR13353">
    <property type="entry name" value="TRANSMEMBRANE PROTEIN 19"/>
    <property type="match status" value="1"/>
</dbReference>
<evidence type="ECO:0000256" key="2">
    <source>
        <dbReference type="ARBA" id="ARBA00009012"/>
    </source>
</evidence>
<dbReference type="Proteomes" id="UP001306950">
    <property type="component" value="Unassembled WGS sequence"/>
</dbReference>
<protein>
    <submittedName>
        <fullName evidence="7">DUF92 domain-containing protein</fullName>
    </submittedName>
</protein>
<feature type="transmembrane region" description="Helical" evidence="6">
    <location>
        <begin position="42"/>
        <end position="62"/>
    </location>
</feature>
<proteinExistence type="inferred from homology"/>
<evidence type="ECO:0000256" key="4">
    <source>
        <dbReference type="ARBA" id="ARBA00022989"/>
    </source>
</evidence>
<dbReference type="Pfam" id="PF01940">
    <property type="entry name" value="DUF92"/>
    <property type="match status" value="1"/>
</dbReference>